<feature type="compositionally biased region" description="Low complexity" evidence="1">
    <location>
        <begin position="255"/>
        <end position="269"/>
    </location>
</feature>
<feature type="compositionally biased region" description="Low complexity" evidence="1">
    <location>
        <begin position="480"/>
        <end position="492"/>
    </location>
</feature>
<sequence length="558" mass="63938">MYEGGRFTWISEAAKDFDILKAKVIEAPVLALPNFDKVFQDDPDFREIWSKCDNGPLQQSSKLDGRLEGYFGRNKNLALLRKQFYWPKMERDVNRILERFFTCHIAKTYSSNAGLYTSLSVLVAPWEDVSLDFVLGLPRTQRAKDSIMVVVDRFSKMTHFVPCLNTFDASQVARLYFVEIVKLHGVPKTLTSNRDVKFAGHFGKLKPRKDGPFCVLKKINDNAYKIKLPGHYNEFSTFNVADLSPYKRESNDEPNSSSRSKNSSSSNYSKTRRQKRWKLSPTSRTLDHDDSYRDDPIRSMGLKIEILEFIAIKLRQHGSLWWDHVNKWQRTEGKSKVETWEKMKKLMKAKLKNILRQRVRVLLVISALPTRTALLTAPKSTTTTTSAAAPPTRTALLTAPKSTATTTSAAGNTRERVNNALCSYKYSGLGHYACDYLNLRTLAFVPDDADQIYDTDAELNLDVPDLSPYKRESNDEPDSSSRSKNSSSSNYSKTRRQKRWKLSPTSRTLDHDDSYRDDPIHSMGLKIEIPEFIGKVHPDEFIDWLTTVERVIDVRDKT</sequence>
<feature type="domain" description="Tf2-1-like SH3-like" evidence="3">
    <location>
        <begin position="195"/>
        <end position="246"/>
    </location>
</feature>
<protein>
    <submittedName>
        <fullName evidence="4">RNA-directed DNA polymerase</fullName>
    </submittedName>
</protein>
<dbReference type="InterPro" id="IPR036397">
    <property type="entry name" value="RNaseH_sf"/>
</dbReference>
<dbReference type="PANTHER" id="PTHR35046:SF26">
    <property type="entry name" value="RNA-DIRECTED DNA POLYMERASE"/>
    <property type="match status" value="1"/>
</dbReference>
<feature type="region of interest" description="Disordered" evidence="1">
    <location>
        <begin position="246"/>
        <end position="292"/>
    </location>
</feature>
<comment type="caution">
    <text evidence="4">The sequence shown here is derived from an EMBL/GenBank/DDBJ whole genome shotgun (WGS) entry which is preliminary data.</text>
</comment>
<dbReference type="Gene3D" id="1.10.340.70">
    <property type="match status" value="1"/>
</dbReference>
<feature type="domain" description="Integrase zinc-binding" evidence="2">
    <location>
        <begin position="67"/>
        <end position="108"/>
    </location>
</feature>
<evidence type="ECO:0000259" key="3">
    <source>
        <dbReference type="Pfam" id="PF24626"/>
    </source>
</evidence>
<dbReference type="Pfam" id="PF17921">
    <property type="entry name" value="Integrase_H2C2"/>
    <property type="match status" value="1"/>
</dbReference>
<name>A0A699IDU8_TANCI</name>
<dbReference type="GO" id="GO:0003676">
    <property type="term" value="F:nucleic acid binding"/>
    <property type="evidence" value="ECO:0007669"/>
    <property type="project" value="InterPro"/>
</dbReference>
<gene>
    <name evidence="4" type="ORF">Tci_529615</name>
</gene>
<evidence type="ECO:0000259" key="2">
    <source>
        <dbReference type="Pfam" id="PF17921"/>
    </source>
</evidence>
<dbReference type="SUPFAM" id="SSF53098">
    <property type="entry name" value="Ribonuclease H-like"/>
    <property type="match status" value="1"/>
</dbReference>
<keyword evidence="4" id="KW-0808">Transferase</keyword>
<dbReference type="GO" id="GO:0003964">
    <property type="term" value="F:RNA-directed DNA polymerase activity"/>
    <property type="evidence" value="ECO:0007669"/>
    <property type="project" value="UniProtKB-KW"/>
</dbReference>
<dbReference type="PANTHER" id="PTHR35046">
    <property type="entry name" value="ZINC KNUCKLE (CCHC-TYPE) FAMILY PROTEIN"/>
    <property type="match status" value="1"/>
</dbReference>
<evidence type="ECO:0000256" key="1">
    <source>
        <dbReference type="SAM" id="MobiDB-lite"/>
    </source>
</evidence>
<proteinExistence type="predicted"/>
<accession>A0A699IDU8</accession>
<evidence type="ECO:0000313" key="4">
    <source>
        <dbReference type="EMBL" id="GEZ57642.1"/>
    </source>
</evidence>
<dbReference type="InterPro" id="IPR056924">
    <property type="entry name" value="SH3_Tf2-1"/>
</dbReference>
<organism evidence="4">
    <name type="scientific">Tanacetum cinerariifolium</name>
    <name type="common">Dalmatian daisy</name>
    <name type="synonym">Chrysanthemum cinerariifolium</name>
    <dbReference type="NCBI Taxonomy" id="118510"/>
    <lineage>
        <taxon>Eukaryota</taxon>
        <taxon>Viridiplantae</taxon>
        <taxon>Streptophyta</taxon>
        <taxon>Embryophyta</taxon>
        <taxon>Tracheophyta</taxon>
        <taxon>Spermatophyta</taxon>
        <taxon>Magnoliopsida</taxon>
        <taxon>eudicotyledons</taxon>
        <taxon>Gunneridae</taxon>
        <taxon>Pentapetalae</taxon>
        <taxon>asterids</taxon>
        <taxon>campanulids</taxon>
        <taxon>Asterales</taxon>
        <taxon>Asteraceae</taxon>
        <taxon>Asteroideae</taxon>
        <taxon>Anthemideae</taxon>
        <taxon>Anthemidinae</taxon>
        <taxon>Tanacetum</taxon>
    </lineage>
</organism>
<dbReference type="InterPro" id="IPR012337">
    <property type="entry name" value="RNaseH-like_sf"/>
</dbReference>
<reference evidence="4" key="1">
    <citation type="journal article" date="2019" name="Sci. Rep.">
        <title>Draft genome of Tanacetum cinerariifolium, the natural source of mosquito coil.</title>
        <authorList>
            <person name="Yamashiro T."/>
            <person name="Shiraishi A."/>
            <person name="Satake H."/>
            <person name="Nakayama K."/>
        </authorList>
    </citation>
    <scope>NUCLEOTIDE SEQUENCE</scope>
</reference>
<keyword evidence="4" id="KW-0695">RNA-directed DNA polymerase</keyword>
<dbReference type="InterPro" id="IPR041588">
    <property type="entry name" value="Integrase_H2C2"/>
</dbReference>
<feature type="region of interest" description="Disordered" evidence="1">
    <location>
        <begin position="463"/>
        <end position="515"/>
    </location>
</feature>
<dbReference type="Gene3D" id="3.30.420.10">
    <property type="entry name" value="Ribonuclease H-like superfamily/Ribonuclease H"/>
    <property type="match status" value="1"/>
</dbReference>
<dbReference type="AlphaFoldDB" id="A0A699IDU8"/>
<dbReference type="Pfam" id="PF24626">
    <property type="entry name" value="SH3_Tf2-1"/>
    <property type="match status" value="1"/>
</dbReference>
<keyword evidence="4" id="KW-0548">Nucleotidyltransferase</keyword>
<dbReference type="EMBL" id="BKCJ010295884">
    <property type="protein sequence ID" value="GEZ57642.1"/>
    <property type="molecule type" value="Genomic_DNA"/>
</dbReference>